<evidence type="ECO:0000256" key="2">
    <source>
        <dbReference type="ARBA" id="ARBA00022578"/>
    </source>
</evidence>
<dbReference type="PROSITE" id="PS50994">
    <property type="entry name" value="INTEGRASE"/>
    <property type="match status" value="1"/>
</dbReference>
<dbReference type="Gene3D" id="3.30.420.10">
    <property type="entry name" value="Ribonuclease H-like superfamily/Ribonuclease H"/>
    <property type="match status" value="1"/>
</dbReference>
<dbReference type="PANTHER" id="PTHR35004">
    <property type="entry name" value="TRANSPOSASE RV3428C-RELATED"/>
    <property type="match status" value="1"/>
</dbReference>
<dbReference type="InterPro" id="IPR001584">
    <property type="entry name" value="Integrase_cat-core"/>
</dbReference>
<evidence type="ECO:0000313" key="8">
    <source>
        <dbReference type="Proteomes" id="UP000321192"/>
    </source>
</evidence>
<feature type="domain" description="Integrase catalytic" evidence="6">
    <location>
        <begin position="115"/>
        <end position="295"/>
    </location>
</feature>
<dbReference type="InterPro" id="IPR012337">
    <property type="entry name" value="RNaseH-like_sf"/>
</dbReference>
<evidence type="ECO:0000313" key="7">
    <source>
        <dbReference type="EMBL" id="TXH78375.1"/>
    </source>
</evidence>
<dbReference type="PANTHER" id="PTHR35004:SF6">
    <property type="entry name" value="TRANSPOSASE"/>
    <property type="match status" value="1"/>
</dbReference>
<organism evidence="7 8">
    <name type="scientific">Thauera aminoaromatica</name>
    <dbReference type="NCBI Taxonomy" id="164330"/>
    <lineage>
        <taxon>Bacteria</taxon>
        <taxon>Pseudomonadati</taxon>
        <taxon>Pseudomonadota</taxon>
        <taxon>Betaproteobacteria</taxon>
        <taxon>Rhodocyclales</taxon>
        <taxon>Zoogloeaceae</taxon>
        <taxon>Thauera</taxon>
    </lineage>
</organism>
<comment type="similarity">
    <text evidence="1">Belongs to the transposase IS21/IS408/IS1162 family.</text>
</comment>
<dbReference type="GO" id="GO:0006310">
    <property type="term" value="P:DNA recombination"/>
    <property type="evidence" value="ECO:0007669"/>
    <property type="project" value="UniProtKB-KW"/>
</dbReference>
<dbReference type="NCBIfam" id="NF033546">
    <property type="entry name" value="transpos_IS21"/>
    <property type="match status" value="1"/>
</dbReference>
<dbReference type="Proteomes" id="UP000321192">
    <property type="component" value="Unassembled WGS sequence"/>
</dbReference>
<dbReference type="RefSeq" id="WP_276662623.1">
    <property type="nucleotide sequence ID" value="NZ_SSFD01000392.1"/>
</dbReference>
<sequence>MITDEVYVEIELLRRHGLSLRRIAAEVGCAVNTVRAHLASPGLPRYERKVQRVTKLAPFEAYLRERQAAAHPHWIPASVLMREIVAQGYQGGASQLRAFMHMLKPAQPSEPVVRFETAPGHQMQVDWVEFRKGAQPLYAFCATLGYSRMSYVEFVTDMKVTTLIGCHERSFAAFGGVVRQVLYDNMKTVVLERDVEGEGAHRYHAGFLDYARHAGFVIKLCRPYRARTKGKVERFNGYLRRSFYVPLVAQFKQAGLVLDAATATVQVRRWLDEVANVRVHGTTGEPPVARLAAEQAALQALAPPWRGDIEGARPQAEVAHDEGPARPPAVRAHLETEQPAQHPLAVYDALLQTLQQAHEVGA</sequence>
<dbReference type="InterPro" id="IPR017894">
    <property type="entry name" value="HTH_IS21_transposase_type"/>
</dbReference>
<dbReference type="Pfam" id="PF00665">
    <property type="entry name" value="rve"/>
    <property type="match status" value="1"/>
</dbReference>
<dbReference type="GO" id="GO:0003677">
    <property type="term" value="F:DNA binding"/>
    <property type="evidence" value="ECO:0007669"/>
    <property type="project" value="UniProtKB-KW"/>
</dbReference>
<proteinExistence type="inferred from homology"/>
<feature type="domain" description="HTH IS21-type" evidence="5">
    <location>
        <begin position="5"/>
        <end position="67"/>
    </location>
</feature>
<dbReference type="SUPFAM" id="SSF53098">
    <property type="entry name" value="Ribonuclease H-like"/>
    <property type="match status" value="1"/>
</dbReference>
<dbReference type="PROSITE" id="PS50531">
    <property type="entry name" value="HTH_IS21"/>
    <property type="match status" value="1"/>
</dbReference>
<dbReference type="GO" id="GO:0015074">
    <property type="term" value="P:DNA integration"/>
    <property type="evidence" value="ECO:0007669"/>
    <property type="project" value="InterPro"/>
</dbReference>
<name>A0A5C7S612_THASP</name>
<protein>
    <submittedName>
        <fullName evidence="7">IS21 family transposase</fullName>
    </submittedName>
</protein>
<evidence type="ECO:0000259" key="6">
    <source>
        <dbReference type="PROSITE" id="PS50994"/>
    </source>
</evidence>
<evidence type="ECO:0000256" key="1">
    <source>
        <dbReference type="ARBA" id="ARBA00009277"/>
    </source>
</evidence>
<dbReference type="GO" id="GO:0032196">
    <property type="term" value="P:transposition"/>
    <property type="evidence" value="ECO:0007669"/>
    <property type="project" value="UniProtKB-KW"/>
</dbReference>
<gene>
    <name evidence="7" type="ORF">E6Q80_22795</name>
</gene>
<dbReference type="EMBL" id="SSFD01000392">
    <property type="protein sequence ID" value="TXH78375.1"/>
    <property type="molecule type" value="Genomic_DNA"/>
</dbReference>
<evidence type="ECO:0000256" key="3">
    <source>
        <dbReference type="ARBA" id="ARBA00023125"/>
    </source>
</evidence>
<keyword evidence="4" id="KW-0233">DNA recombination</keyword>
<reference evidence="7 8" key="1">
    <citation type="submission" date="2018-09" db="EMBL/GenBank/DDBJ databases">
        <title>Metagenome Assembled Genomes from an Advanced Water Purification Facility.</title>
        <authorList>
            <person name="Stamps B.W."/>
            <person name="Spear J.R."/>
        </authorList>
    </citation>
    <scope>NUCLEOTIDE SEQUENCE [LARGE SCALE GENOMIC DNA]</scope>
    <source>
        <strain evidence="7">Bin_27_1</strain>
    </source>
</reference>
<dbReference type="Gene3D" id="1.10.10.60">
    <property type="entry name" value="Homeodomain-like"/>
    <property type="match status" value="1"/>
</dbReference>
<keyword evidence="2" id="KW-0815">Transposition</keyword>
<accession>A0A5C7S612</accession>
<evidence type="ECO:0000259" key="5">
    <source>
        <dbReference type="PROSITE" id="PS50531"/>
    </source>
</evidence>
<dbReference type="InterPro" id="IPR036397">
    <property type="entry name" value="RNaseH_sf"/>
</dbReference>
<keyword evidence="3" id="KW-0238">DNA-binding</keyword>
<evidence type="ECO:0000256" key="4">
    <source>
        <dbReference type="ARBA" id="ARBA00023172"/>
    </source>
</evidence>
<dbReference type="AlphaFoldDB" id="A0A5C7S612"/>
<comment type="caution">
    <text evidence="7">The sequence shown here is derived from an EMBL/GenBank/DDBJ whole genome shotgun (WGS) entry which is preliminary data.</text>
</comment>